<feature type="compositionally biased region" description="Polar residues" evidence="1">
    <location>
        <begin position="489"/>
        <end position="498"/>
    </location>
</feature>
<dbReference type="SUPFAM" id="SSF56672">
    <property type="entry name" value="DNA/RNA polymerases"/>
    <property type="match status" value="1"/>
</dbReference>
<reference evidence="3" key="1">
    <citation type="submission" date="2015-10" db="EMBL/GenBank/DDBJ databases">
        <authorList>
            <person name="Martinez-Garcia P.J."/>
            <person name="Crepeau M.W."/>
            <person name="Puiu D."/>
            <person name="Gonzalez-Ibeas D."/>
            <person name="Whalen J."/>
            <person name="Stevens K."/>
            <person name="Paul R."/>
            <person name="Butterfield T."/>
            <person name="Britton M."/>
            <person name="Reagan R."/>
            <person name="Chakraborty S."/>
            <person name="Walawage S.L."/>
            <person name="Vasquez-Gross H.A."/>
            <person name="Cardeno C."/>
            <person name="Famula R."/>
            <person name="Pratt K."/>
            <person name="Kuruganti S."/>
            <person name="Aradhya M.K."/>
            <person name="Leslie C.A."/>
            <person name="Dandekar A.M."/>
            <person name="Salzberg S.L."/>
            <person name="Wegrzyn J.L."/>
            <person name="Langley C.H."/>
            <person name="Neale D.B."/>
        </authorList>
    </citation>
    <scope>NUCLEOTIDE SEQUENCE</scope>
    <source>
        <tissue evidence="3">Leaves</tissue>
    </source>
</reference>
<feature type="compositionally biased region" description="Polar residues" evidence="1">
    <location>
        <begin position="230"/>
        <end position="240"/>
    </location>
</feature>
<gene>
    <name evidence="3" type="ORF">F2P56_030720</name>
</gene>
<sequence>MSSPNTTSAAPFVFPSFTQLIGVKLDGNNYLQWLSQLVPVMRSHDMMGIVDGSEPYPTTLISDAQGKEVPNSAYALWIKKDQFLLGWINMTLSELVLSTVYGLQTSHQVWIALASRFASQSRSRVSHLKRQLQCLSQGTKSCSEYLQSVKALADQLAAVGKPTEDEDLISFIISGLNPSFNGFITSFSLATRHNPLTFLDFQDELLSHEMLLKQQTPSPDPTNFALFMPKSNSPQQNRFPSCNGAPHFHKKGKTPHTFNYPPRNGPSRPSVGSAPKPPQRNNGQNFSNTSRPSCQICGKTSHIAIDCFHRMDYSYQGRHPPSQLAAMVAHTNQALEEQPWYADSGANSHITNDLENLTIQQPFQGHDTVTVGDGAGIHIQNTGSSVIHSSRISTAPLELIHTDLWTSPISSVSGCRLPTAVLSHKSPYEKLFKMAPNYSVLKSPSPSLSLEPSPPNSAPTDATFDPLPHLVTNSSPPLSEPAVEVPSSHPMQTKSRTSSFQSRSFPDFQLYYSTRYTILALHAQSSPVEPTCFSKAIVDPYLKDVMSQEFAALLSNETWTLRPRPPPSKYTFSPVVKASTIRIVLALAVHLYWPVRELDVSNAFLHGTLMEEVFMKQPQGFVDAQHPDYVCKLHKAIYGLKQAPRASFHCLSSSVLDLGFTTSLVDTSLFVFIQGDIKVFMLIYVDDIIVTGTLNSVISSLISQLQQGFPLKDLGSLSYFLGIQATRLATGLHLCQSKYIQGLLHHTSMIGAKLASSPCPFSSKLSKYDGDVIPHPSEYRQVV</sequence>
<dbReference type="AlphaFoldDB" id="A0A833UF68"/>
<feature type="region of interest" description="Disordered" evidence="1">
    <location>
        <begin position="228"/>
        <end position="293"/>
    </location>
</feature>
<proteinExistence type="predicted"/>
<reference evidence="3" key="2">
    <citation type="submission" date="2020-03" db="EMBL/GenBank/DDBJ databases">
        <title>Walnut 2.0.</title>
        <authorList>
            <person name="Marrano A."/>
            <person name="Britton M."/>
            <person name="Zimin A.V."/>
            <person name="Zaini P.A."/>
            <person name="Workman R."/>
            <person name="Puiu D."/>
            <person name="Bianco L."/>
            <person name="Allen B.J."/>
            <person name="Troggio M."/>
            <person name="Leslie C.A."/>
            <person name="Timp W."/>
            <person name="Dendekar A."/>
            <person name="Salzberg S.L."/>
            <person name="Neale D.B."/>
        </authorList>
    </citation>
    <scope>NUCLEOTIDE SEQUENCE</scope>
    <source>
        <tissue evidence="3">Leaves</tissue>
    </source>
</reference>
<dbReference type="Gramene" id="Jr13_22730_p1">
    <property type="protein sequence ID" value="cds.Jr13_22730_p1"/>
    <property type="gene ID" value="Jr13_22730"/>
</dbReference>
<dbReference type="Proteomes" id="UP000619265">
    <property type="component" value="Unassembled WGS sequence"/>
</dbReference>
<dbReference type="Pfam" id="PF14223">
    <property type="entry name" value="Retrotran_gag_2"/>
    <property type="match status" value="1"/>
</dbReference>
<dbReference type="PANTHER" id="PTHR47481">
    <property type="match status" value="1"/>
</dbReference>
<dbReference type="InterPro" id="IPR043502">
    <property type="entry name" value="DNA/RNA_pol_sf"/>
</dbReference>
<feature type="region of interest" description="Disordered" evidence="1">
    <location>
        <begin position="443"/>
        <end position="498"/>
    </location>
</feature>
<feature type="domain" description="Reverse transcriptase Ty1/copia-type" evidence="2">
    <location>
        <begin position="571"/>
        <end position="758"/>
    </location>
</feature>
<evidence type="ECO:0000259" key="2">
    <source>
        <dbReference type="Pfam" id="PF07727"/>
    </source>
</evidence>
<dbReference type="InterPro" id="IPR013103">
    <property type="entry name" value="RVT_2"/>
</dbReference>
<organism evidence="3 4">
    <name type="scientific">Juglans regia</name>
    <name type="common">English walnut</name>
    <dbReference type="NCBI Taxonomy" id="51240"/>
    <lineage>
        <taxon>Eukaryota</taxon>
        <taxon>Viridiplantae</taxon>
        <taxon>Streptophyta</taxon>
        <taxon>Embryophyta</taxon>
        <taxon>Tracheophyta</taxon>
        <taxon>Spermatophyta</taxon>
        <taxon>Magnoliopsida</taxon>
        <taxon>eudicotyledons</taxon>
        <taxon>Gunneridae</taxon>
        <taxon>Pentapetalae</taxon>
        <taxon>rosids</taxon>
        <taxon>fabids</taxon>
        <taxon>Fagales</taxon>
        <taxon>Juglandaceae</taxon>
        <taxon>Juglans</taxon>
    </lineage>
</organism>
<comment type="caution">
    <text evidence="3">The sequence shown here is derived from an EMBL/GenBank/DDBJ whole genome shotgun (WGS) entry which is preliminary data.</text>
</comment>
<evidence type="ECO:0000313" key="4">
    <source>
        <dbReference type="Proteomes" id="UP000619265"/>
    </source>
</evidence>
<name>A0A833UF68_JUGRE</name>
<dbReference type="EMBL" id="LIHL02000013">
    <property type="protein sequence ID" value="KAF5450360.1"/>
    <property type="molecule type" value="Genomic_DNA"/>
</dbReference>
<accession>A0A833UF68</accession>
<dbReference type="Pfam" id="PF07727">
    <property type="entry name" value="RVT_2"/>
    <property type="match status" value="1"/>
</dbReference>
<evidence type="ECO:0000313" key="3">
    <source>
        <dbReference type="EMBL" id="KAF5450360.1"/>
    </source>
</evidence>
<evidence type="ECO:0000256" key="1">
    <source>
        <dbReference type="SAM" id="MobiDB-lite"/>
    </source>
</evidence>
<dbReference type="PANTHER" id="PTHR47481:SF22">
    <property type="entry name" value="RETROTRANSPOSON GAG DOMAIN-CONTAINING PROTEIN"/>
    <property type="match status" value="1"/>
</dbReference>
<protein>
    <recommendedName>
        <fullName evidence="2">Reverse transcriptase Ty1/copia-type domain-containing protein</fullName>
    </recommendedName>
</protein>
<feature type="compositionally biased region" description="Polar residues" evidence="1">
    <location>
        <begin position="279"/>
        <end position="293"/>
    </location>
</feature>